<keyword evidence="2" id="KW-1185">Reference proteome</keyword>
<reference evidence="2" key="1">
    <citation type="journal article" date="2019" name="Curr. Biol.">
        <title>Genome Sequence of Striga asiatica Provides Insight into the Evolution of Plant Parasitism.</title>
        <authorList>
            <person name="Yoshida S."/>
            <person name="Kim S."/>
            <person name="Wafula E.K."/>
            <person name="Tanskanen J."/>
            <person name="Kim Y.M."/>
            <person name="Honaas L."/>
            <person name="Yang Z."/>
            <person name="Spallek T."/>
            <person name="Conn C.E."/>
            <person name="Ichihashi Y."/>
            <person name="Cheong K."/>
            <person name="Cui S."/>
            <person name="Der J.P."/>
            <person name="Gundlach H."/>
            <person name="Jiao Y."/>
            <person name="Hori C."/>
            <person name="Ishida J.K."/>
            <person name="Kasahara H."/>
            <person name="Kiba T."/>
            <person name="Kim M.S."/>
            <person name="Koo N."/>
            <person name="Laohavisit A."/>
            <person name="Lee Y.H."/>
            <person name="Lumba S."/>
            <person name="McCourt P."/>
            <person name="Mortimer J.C."/>
            <person name="Mutuku J.M."/>
            <person name="Nomura T."/>
            <person name="Sasaki-Sekimoto Y."/>
            <person name="Seto Y."/>
            <person name="Wang Y."/>
            <person name="Wakatake T."/>
            <person name="Sakakibara H."/>
            <person name="Demura T."/>
            <person name="Yamaguchi S."/>
            <person name="Yoneyama K."/>
            <person name="Manabe R.I."/>
            <person name="Nelson D.C."/>
            <person name="Schulman A.H."/>
            <person name="Timko M.P."/>
            <person name="dePamphilis C.W."/>
            <person name="Choi D."/>
            <person name="Shirasu K."/>
        </authorList>
    </citation>
    <scope>NUCLEOTIDE SEQUENCE [LARGE SCALE GENOMIC DNA]</scope>
    <source>
        <strain evidence="2">cv. UVA1</strain>
    </source>
</reference>
<evidence type="ECO:0000313" key="1">
    <source>
        <dbReference type="EMBL" id="GER32600.1"/>
    </source>
</evidence>
<gene>
    <name evidence="1" type="ORF">STAS_08677</name>
</gene>
<organism evidence="1 2">
    <name type="scientific">Striga asiatica</name>
    <name type="common">Asiatic witchweed</name>
    <name type="synonym">Buchnera asiatica</name>
    <dbReference type="NCBI Taxonomy" id="4170"/>
    <lineage>
        <taxon>Eukaryota</taxon>
        <taxon>Viridiplantae</taxon>
        <taxon>Streptophyta</taxon>
        <taxon>Embryophyta</taxon>
        <taxon>Tracheophyta</taxon>
        <taxon>Spermatophyta</taxon>
        <taxon>Magnoliopsida</taxon>
        <taxon>eudicotyledons</taxon>
        <taxon>Gunneridae</taxon>
        <taxon>Pentapetalae</taxon>
        <taxon>asterids</taxon>
        <taxon>lamiids</taxon>
        <taxon>Lamiales</taxon>
        <taxon>Orobanchaceae</taxon>
        <taxon>Buchnereae</taxon>
        <taxon>Striga</taxon>
    </lineage>
</organism>
<proteinExistence type="predicted"/>
<dbReference type="AlphaFoldDB" id="A0A5A7PIJ6"/>
<comment type="caution">
    <text evidence="1">The sequence shown here is derived from an EMBL/GenBank/DDBJ whole genome shotgun (WGS) entry which is preliminary data.</text>
</comment>
<protein>
    <submittedName>
        <fullName evidence="1">DNAJ heat shock N-terminal domain-containing protein</fullName>
    </submittedName>
</protein>
<dbReference type="PROSITE" id="PS51257">
    <property type="entry name" value="PROKAR_LIPOPROTEIN"/>
    <property type="match status" value="1"/>
</dbReference>
<dbReference type="Proteomes" id="UP000325081">
    <property type="component" value="Unassembled WGS sequence"/>
</dbReference>
<accession>A0A5A7PIJ6</accession>
<name>A0A5A7PIJ6_STRAF</name>
<evidence type="ECO:0000313" key="2">
    <source>
        <dbReference type="Proteomes" id="UP000325081"/>
    </source>
</evidence>
<dbReference type="EMBL" id="BKCP01004627">
    <property type="protein sequence ID" value="GER32600.1"/>
    <property type="molecule type" value="Genomic_DNA"/>
</dbReference>
<sequence>MPEGQARRRRTPLQHAFPIGHGVVIGSISCSTAGVLWRTASCRVKAMAAGGIRPAAGGWWLDGATAWTALGEVGGDGRWLWAGCRRLCVRFFDNVLSAVFGNARRYSRKAIYWAAVTTSLGHS</sequence>
<keyword evidence="1" id="KW-0346">Stress response</keyword>